<sequence length="64" mass="6765">VFCAAPLSLSGILHLDVLEGSYTAASFNSFVDGLLDSMNPFPGPNSIIVMDSTSIHKSAELRPL</sequence>
<dbReference type="EMBL" id="JARKIE010000432">
    <property type="protein sequence ID" value="KAJ7640203.1"/>
    <property type="molecule type" value="Genomic_DNA"/>
</dbReference>
<protein>
    <recommendedName>
        <fullName evidence="3">Tc1-like transposase DDE domain-containing protein</fullName>
    </recommendedName>
</protein>
<organism evidence="1 2">
    <name type="scientific">Mycena rosella</name>
    <name type="common">Pink bonnet</name>
    <name type="synonym">Agaricus rosellus</name>
    <dbReference type="NCBI Taxonomy" id="1033263"/>
    <lineage>
        <taxon>Eukaryota</taxon>
        <taxon>Fungi</taxon>
        <taxon>Dikarya</taxon>
        <taxon>Basidiomycota</taxon>
        <taxon>Agaricomycotina</taxon>
        <taxon>Agaricomycetes</taxon>
        <taxon>Agaricomycetidae</taxon>
        <taxon>Agaricales</taxon>
        <taxon>Marasmiineae</taxon>
        <taxon>Mycenaceae</taxon>
        <taxon>Mycena</taxon>
    </lineage>
</organism>
<evidence type="ECO:0000313" key="2">
    <source>
        <dbReference type="Proteomes" id="UP001221757"/>
    </source>
</evidence>
<feature type="non-terminal residue" evidence="1">
    <location>
        <position position="64"/>
    </location>
</feature>
<reference evidence="1" key="1">
    <citation type="submission" date="2023-03" db="EMBL/GenBank/DDBJ databases">
        <title>Massive genome expansion in bonnet fungi (Mycena s.s.) driven by repeated elements and novel gene families across ecological guilds.</title>
        <authorList>
            <consortium name="Lawrence Berkeley National Laboratory"/>
            <person name="Harder C.B."/>
            <person name="Miyauchi S."/>
            <person name="Viragh M."/>
            <person name="Kuo A."/>
            <person name="Thoen E."/>
            <person name="Andreopoulos B."/>
            <person name="Lu D."/>
            <person name="Skrede I."/>
            <person name="Drula E."/>
            <person name="Henrissat B."/>
            <person name="Morin E."/>
            <person name="Kohler A."/>
            <person name="Barry K."/>
            <person name="LaButti K."/>
            <person name="Morin E."/>
            <person name="Salamov A."/>
            <person name="Lipzen A."/>
            <person name="Mereny Z."/>
            <person name="Hegedus B."/>
            <person name="Baldrian P."/>
            <person name="Stursova M."/>
            <person name="Weitz H."/>
            <person name="Taylor A."/>
            <person name="Grigoriev I.V."/>
            <person name="Nagy L.G."/>
            <person name="Martin F."/>
            <person name="Kauserud H."/>
        </authorList>
    </citation>
    <scope>NUCLEOTIDE SEQUENCE</scope>
    <source>
        <strain evidence="1">CBHHK067</strain>
    </source>
</reference>
<proteinExistence type="predicted"/>
<name>A0AAD7FSE5_MYCRO</name>
<evidence type="ECO:0000313" key="1">
    <source>
        <dbReference type="EMBL" id="KAJ7640203.1"/>
    </source>
</evidence>
<dbReference type="AlphaFoldDB" id="A0AAD7FSE5"/>
<evidence type="ECO:0008006" key="3">
    <source>
        <dbReference type="Google" id="ProtNLM"/>
    </source>
</evidence>
<dbReference type="Proteomes" id="UP001221757">
    <property type="component" value="Unassembled WGS sequence"/>
</dbReference>
<accession>A0AAD7FSE5</accession>
<keyword evidence="2" id="KW-1185">Reference proteome</keyword>
<comment type="caution">
    <text evidence="1">The sequence shown here is derived from an EMBL/GenBank/DDBJ whole genome shotgun (WGS) entry which is preliminary data.</text>
</comment>
<feature type="non-terminal residue" evidence="1">
    <location>
        <position position="1"/>
    </location>
</feature>
<gene>
    <name evidence="1" type="ORF">B0H17DRAFT_854232</name>
</gene>